<dbReference type="Proteomes" id="UP000242913">
    <property type="component" value="Unassembled WGS sequence"/>
</dbReference>
<dbReference type="AlphaFoldDB" id="A0A238BYL4"/>
<protein>
    <submittedName>
        <fullName evidence="2">Uncharacterized protein</fullName>
    </submittedName>
</protein>
<sequence length="100" mass="11323">MLSLMTAVVSRGAKQISGPPRGIRKKAMSSSSLSSSRHRAQSDPTKLPLLTFRNPSVSCVWNICLLRLRCDKSRIKFGFLRSIHVRIDVDFNDRSVRRSH</sequence>
<evidence type="ECO:0000313" key="3">
    <source>
        <dbReference type="Proteomes" id="UP000242913"/>
    </source>
</evidence>
<organism evidence="2 3">
    <name type="scientific">Onchocerca flexuosa</name>
    <dbReference type="NCBI Taxonomy" id="387005"/>
    <lineage>
        <taxon>Eukaryota</taxon>
        <taxon>Metazoa</taxon>
        <taxon>Ecdysozoa</taxon>
        <taxon>Nematoda</taxon>
        <taxon>Chromadorea</taxon>
        <taxon>Rhabditida</taxon>
        <taxon>Spirurina</taxon>
        <taxon>Spiruromorpha</taxon>
        <taxon>Filarioidea</taxon>
        <taxon>Onchocercidae</taxon>
        <taxon>Onchocerca</taxon>
    </lineage>
</organism>
<reference evidence="2 3" key="1">
    <citation type="submission" date="2015-12" db="EMBL/GenBank/DDBJ databases">
        <title>Draft genome of the nematode, Onchocerca flexuosa.</title>
        <authorList>
            <person name="Mitreva M."/>
        </authorList>
    </citation>
    <scope>NUCLEOTIDE SEQUENCE [LARGE SCALE GENOMIC DNA]</scope>
    <source>
        <strain evidence="2">Red Deer</strain>
    </source>
</reference>
<accession>A0A238BYL4</accession>
<feature type="region of interest" description="Disordered" evidence="1">
    <location>
        <begin position="1"/>
        <end position="44"/>
    </location>
</feature>
<name>A0A238BYL4_9BILA</name>
<dbReference type="EMBL" id="KZ269987">
    <property type="protein sequence ID" value="OZC10357.1"/>
    <property type="molecule type" value="Genomic_DNA"/>
</dbReference>
<evidence type="ECO:0000256" key="1">
    <source>
        <dbReference type="SAM" id="MobiDB-lite"/>
    </source>
</evidence>
<proteinExistence type="predicted"/>
<keyword evidence="3" id="KW-1185">Reference proteome</keyword>
<evidence type="ECO:0000313" key="2">
    <source>
        <dbReference type="EMBL" id="OZC10357.1"/>
    </source>
</evidence>
<gene>
    <name evidence="2" type="ORF">X798_02664</name>
</gene>
<feature type="non-terminal residue" evidence="2">
    <location>
        <position position="100"/>
    </location>
</feature>